<evidence type="ECO:0000256" key="5">
    <source>
        <dbReference type="ARBA" id="ARBA00022679"/>
    </source>
</evidence>
<name>A0A1T4SLJ0_9FIRM</name>
<dbReference type="InterPro" id="IPR036974">
    <property type="entry name" value="PUA_sf"/>
</dbReference>
<evidence type="ECO:0000313" key="11">
    <source>
        <dbReference type="Proteomes" id="UP000189933"/>
    </source>
</evidence>
<dbReference type="CDD" id="cd21153">
    <property type="entry name" value="PUA_RlmI"/>
    <property type="match status" value="1"/>
</dbReference>
<keyword evidence="4 10" id="KW-0489">Methyltransferase</keyword>
<dbReference type="SUPFAM" id="SSF88697">
    <property type="entry name" value="PUA domain-like"/>
    <property type="match status" value="1"/>
</dbReference>
<evidence type="ECO:0000256" key="3">
    <source>
        <dbReference type="ARBA" id="ARBA00022552"/>
    </source>
</evidence>
<dbReference type="PROSITE" id="PS50890">
    <property type="entry name" value="PUA"/>
    <property type="match status" value="1"/>
</dbReference>
<accession>A0A1T4SLJ0</accession>
<dbReference type="GO" id="GO:0006364">
    <property type="term" value="P:rRNA processing"/>
    <property type="evidence" value="ECO:0007669"/>
    <property type="project" value="UniProtKB-KW"/>
</dbReference>
<dbReference type="EMBL" id="FUXM01000067">
    <property type="protein sequence ID" value="SKA29160.1"/>
    <property type="molecule type" value="Genomic_DNA"/>
</dbReference>
<evidence type="ECO:0000256" key="7">
    <source>
        <dbReference type="ARBA" id="ARBA00022884"/>
    </source>
</evidence>
<evidence type="ECO:0000313" key="10">
    <source>
        <dbReference type="EMBL" id="SKA29160.1"/>
    </source>
</evidence>
<keyword evidence="11" id="KW-1185">Reference proteome</keyword>
<dbReference type="GO" id="GO:0005737">
    <property type="term" value="C:cytoplasm"/>
    <property type="evidence" value="ECO:0007669"/>
    <property type="project" value="UniProtKB-SubCell"/>
</dbReference>
<dbReference type="Pfam" id="PF17785">
    <property type="entry name" value="PUA_3"/>
    <property type="match status" value="1"/>
</dbReference>
<dbReference type="SUPFAM" id="SSF53335">
    <property type="entry name" value="S-adenosyl-L-methionine-dependent methyltransferases"/>
    <property type="match status" value="1"/>
</dbReference>
<dbReference type="InterPro" id="IPR029063">
    <property type="entry name" value="SAM-dependent_MTases_sf"/>
</dbReference>
<evidence type="ECO:0000256" key="6">
    <source>
        <dbReference type="ARBA" id="ARBA00022691"/>
    </source>
</evidence>
<dbReference type="InterPro" id="IPR002478">
    <property type="entry name" value="PUA"/>
</dbReference>
<dbReference type="SMART" id="SM00359">
    <property type="entry name" value="PUA"/>
    <property type="match status" value="1"/>
</dbReference>
<dbReference type="CDD" id="cd11572">
    <property type="entry name" value="RlmI_M_like"/>
    <property type="match status" value="1"/>
</dbReference>
<evidence type="ECO:0000256" key="1">
    <source>
        <dbReference type="ARBA" id="ARBA00004496"/>
    </source>
</evidence>
<evidence type="ECO:0000256" key="4">
    <source>
        <dbReference type="ARBA" id="ARBA00022603"/>
    </source>
</evidence>
<dbReference type="InterPro" id="IPR015947">
    <property type="entry name" value="PUA-like_sf"/>
</dbReference>
<comment type="subcellular location">
    <subcellularLocation>
        <location evidence="1">Cytoplasm</location>
    </subcellularLocation>
</comment>
<dbReference type="InterPro" id="IPR041532">
    <property type="entry name" value="RlmI-like_PUA"/>
</dbReference>
<dbReference type="PANTHER" id="PTHR42873:SF1">
    <property type="entry name" value="S-ADENOSYLMETHIONINE-DEPENDENT METHYLTRANSFERASE DOMAIN-CONTAINING PROTEIN"/>
    <property type="match status" value="1"/>
</dbReference>
<organism evidence="10 11">
    <name type="scientific">Carboxydocella sporoproducens DSM 16521</name>
    <dbReference type="NCBI Taxonomy" id="1121270"/>
    <lineage>
        <taxon>Bacteria</taxon>
        <taxon>Bacillati</taxon>
        <taxon>Bacillota</taxon>
        <taxon>Clostridia</taxon>
        <taxon>Eubacteriales</taxon>
        <taxon>Clostridiales Family XVI. Incertae Sedis</taxon>
        <taxon>Carboxydocella</taxon>
    </lineage>
</organism>
<evidence type="ECO:0000256" key="2">
    <source>
        <dbReference type="ARBA" id="ARBA00022490"/>
    </source>
</evidence>
<dbReference type="GO" id="GO:0008168">
    <property type="term" value="F:methyltransferase activity"/>
    <property type="evidence" value="ECO:0007669"/>
    <property type="project" value="UniProtKB-KW"/>
</dbReference>
<dbReference type="Proteomes" id="UP000189933">
    <property type="component" value="Unassembled WGS sequence"/>
</dbReference>
<evidence type="ECO:0000256" key="8">
    <source>
        <dbReference type="ARBA" id="ARBA00038091"/>
    </source>
</evidence>
<dbReference type="RefSeq" id="WP_078666685.1">
    <property type="nucleotide sequence ID" value="NZ_FUXM01000067.1"/>
</dbReference>
<proteinExistence type="inferred from homology"/>
<dbReference type="Gene3D" id="3.40.50.150">
    <property type="entry name" value="Vaccinia Virus protein VP39"/>
    <property type="match status" value="1"/>
</dbReference>
<dbReference type="AlphaFoldDB" id="A0A1T4SLJ0"/>
<protein>
    <submittedName>
        <fullName evidence="10">SAM-dependent methyltransferase</fullName>
    </submittedName>
</protein>
<gene>
    <name evidence="10" type="ORF">SAMN02745885_02757</name>
</gene>
<keyword evidence="2" id="KW-0963">Cytoplasm</keyword>
<keyword evidence="6" id="KW-0949">S-adenosyl-L-methionine</keyword>
<dbReference type="Pfam" id="PF10672">
    <property type="entry name" value="Methyltrans_SAM"/>
    <property type="match status" value="1"/>
</dbReference>
<keyword evidence="5 10" id="KW-0808">Transferase</keyword>
<keyword evidence="3" id="KW-0698">rRNA processing</keyword>
<dbReference type="Gene3D" id="2.30.130.10">
    <property type="entry name" value="PUA domain"/>
    <property type="match status" value="1"/>
</dbReference>
<dbReference type="GO" id="GO:0003723">
    <property type="term" value="F:RNA binding"/>
    <property type="evidence" value="ECO:0007669"/>
    <property type="project" value="UniProtKB-KW"/>
</dbReference>
<evidence type="ECO:0000259" key="9">
    <source>
        <dbReference type="SMART" id="SM00359"/>
    </source>
</evidence>
<comment type="similarity">
    <text evidence="8">Belongs to the methyltransferase superfamily. RlmI family.</text>
</comment>
<dbReference type="PANTHER" id="PTHR42873">
    <property type="entry name" value="RIBOSOMAL RNA LARGE SUBUNIT METHYLTRANSFERASE"/>
    <property type="match status" value="1"/>
</dbReference>
<dbReference type="Gene3D" id="3.30.750.80">
    <property type="entry name" value="RNA methyltransferase domain (HRMD) like"/>
    <property type="match status" value="1"/>
</dbReference>
<sequence length="391" mass="44754">MYPTLTLAPGRQKRLSTGHPWVYATEIASVDPRIEPGSIVDVVDFRGRFIGRGYYNPRSQIAVRLLTRKDETIDREFFRQKLLYCLKHRQKVMPEATSYRLVFGEADFLPGLIIDKFEDYLVMQVLTLGMEKQKQLLTELLVELLQPRAIYERNDVNVRELEGLAQVKGVLYGEFQPEVIIKENGLSFLVDMENGQKTGYFLDQKENRAAIAPYVKDRTVLDCFCHTGSFTVHAAHYGARSVLALDISEHAIETARRNASLNGLENSCSFQVGNAFDVLREMDREKRRFDVIILDPPAFTKSKQTLEGAVRGYKEINLRAMKLLPPSGILITCSCSYHMQEDLFLEVIESAALDVGRQVRLLELRRQSKDHPILLAAKETYYLKFLILEIL</sequence>
<keyword evidence="7" id="KW-0694">RNA-binding</keyword>
<feature type="domain" description="PUA" evidence="9">
    <location>
        <begin position="3"/>
        <end position="87"/>
    </location>
</feature>
<dbReference type="InterPro" id="IPR019614">
    <property type="entry name" value="SAM-dep_methyl-trfase"/>
</dbReference>
<dbReference type="CDD" id="cd02440">
    <property type="entry name" value="AdoMet_MTases"/>
    <property type="match status" value="1"/>
</dbReference>
<dbReference type="GO" id="GO:0032259">
    <property type="term" value="P:methylation"/>
    <property type="evidence" value="ECO:0007669"/>
    <property type="project" value="UniProtKB-KW"/>
</dbReference>
<reference evidence="11" key="1">
    <citation type="submission" date="2017-02" db="EMBL/GenBank/DDBJ databases">
        <authorList>
            <person name="Varghese N."/>
            <person name="Submissions S."/>
        </authorList>
    </citation>
    <scope>NUCLEOTIDE SEQUENCE [LARGE SCALE GENOMIC DNA]</scope>
    <source>
        <strain evidence="11">DSM 16521</strain>
    </source>
</reference>